<dbReference type="Pfam" id="PF00753">
    <property type="entry name" value="Lactamase_B"/>
    <property type="match status" value="1"/>
</dbReference>
<dbReference type="InterPro" id="IPR036866">
    <property type="entry name" value="RibonucZ/Hydroxyglut_hydro"/>
</dbReference>
<evidence type="ECO:0000256" key="2">
    <source>
        <dbReference type="ARBA" id="ARBA00022723"/>
    </source>
</evidence>
<dbReference type="EMBL" id="SPUH01000001">
    <property type="protein sequence ID" value="TKS55257.1"/>
    <property type="molecule type" value="Genomic_DNA"/>
</dbReference>
<organism evidence="6 7">
    <name type="scientific">Luteimonas yindakuii</name>
    <dbReference type="NCBI Taxonomy" id="2565782"/>
    <lineage>
        <taxon>Bacteria</taxon>
        <taxon>Pseudomonadati</taxon>
        <taxon>Pseudomonadota</taxon>
        <taxon>Gammaproteobacteria</taxon>
        <taxon>Lysobacterales</taxon>
        <taxon>Lysobacteraceae</taxon>
        <taxon>Luteimonas</taxon>
    </lineage>
</organism>
<evidence type="ECO:0000313" key="6">
    <source>
        <dbReference type="EMBL" id="TKS55257.1"/>
    </source>
</evidence>
<keyword evidence="3 6" id="KW-0378">Hydrolase</keyword>
<dbReference type="InterPro" id="IPR051013">
    <property type="entry name" value="MBL_superfamily_lactonases"/>
</dbReference>
<evidence type="ECO:0000256" key="1">
    <source>
        <dbReference type="ARBA" id="ARBA00007749"/>
    </source>
</evidence>
<dbReference type="PANTHER" id="PTHR42978">
    <property type="entry name" value="QUORUM-QUENCHING LACTONASE YTNP-RELATED-RELATED"/>
    <property type="match status" value="1"/>
</dbReference>
<keyword evidence="2" id="KW-0479">Metal-binding</keyword>
<comment type="similarity">
    <text evidence="1">Belongs to the metallo-beta-lactamase superfamily.</text>
</comment>
<gene>
    <name evidence="6" type="ORF">E4582_03060</name>
</gene>
<evidence type="ECO:0000313" key="7">
    <source>
        <dbReference type="Proteomes" id="UP000298681"/>
    </source>
</evidence>
<dbReference type="CDD" id="cd07742">
    <property type="entry name" value="metallo-hydrolase-like_MBL-fold"/>
    <property type="match status" value="1"/>
</dbReference>
<dbReference type="PANTHER" id="PTHR42978:SF3">
    <property type="entry name" value="BLR3078 PROTEIN"/>
    <property type="match status" value="1"/>
</dbReference>
<keyword evidence="4" id="KW-0862">Zinc</keyword>
<proteinExistence type="inferred from homology"/>
<dbReference type="Gene3D" id="3.60.15.10">
    <property type="entry name" value="Ribonuclease Z/Hydroxyacylglutathione hydrolase-like"/>
    <property type="match status" value="1"/>
</dbReference>
<dbReference type="Proteomes" id="UP000298681">
    <property type="component" value="Unassembled WGS sequence"/>
</dbReference>
<comment type="caution">
    <text evidence="6">The sequence shown here is derived from an EMBL/GenBank/DDBJ whole genome shotgun (WGS) entry which is preliminary data.</text>
</comment>
<name>A0A4Z1RKI4_9GAMM</name>
<sequence length="287" mass="32839">MRVHHLNCISTCPLGGRLMDGRSRTVLERGHLACHCLLVETPECLVLVDTGLGLLDVADPKTRLSRFFLTLLRPEFREQMTAVRQVERLGFNPADVRHILLSHLDFDHAGGLDDFPHATVHMLAREREHALQQRSWLDRQRFRPQQWSSQPRWRTYEPDSGGRWHGFEGVRSPDGLPPEILLVPLPGHTHGHAGIAIDAGERWKFLAADAYFHIGEMEATPGCPPGLRFYQWMMELDRDARLHNQDRLRALCRDARDIDVFCSHDIAEFELLSGRSARLPGEGFMDH</sequence>
<feature type="domain" description="Metallo-beta-lactamase" evidence="5">
    <location>
        <begin position="33"/>
        <end position="264"/>
    </location>
</feature>
<accession>A0A4Z1RKI4</accession>
<protein>
    <submittedName>
        <fullName evidence="6">MBL fold metallo-hydrolase</fullName>
    </submittedName>
</protein>
<dbReference type="GO" id="GO:0046872">
    <property type="term" value="F:metal ion binding"/>
    <property type="evidence" value="ECO:0007669"/>
    <property type="project" value="UniProtKB-KW"/>
</dbReference>
<keyword evidence="7" id="KW-1185">Reference proteome</keyword>
<dbReference type="InterPro" id="IPR001279">
    <property type="entry name" value="Metallo-B-lactamas"/>
</dbReference>
<dbReference type="AlphaFoldDB" id="A0A4Z1RKI4"/>
<dbReference type="GO" id="GO:0016787">
    <property type="term" value="F:hydrolase activity"/>
    <property type="evidence" value="ECO:0007669"/>
    <property type="project" value="UniProtKB-KW"/>
</dbReference>
<dbReference type="SUPFAM" id="SSF56281">
    <property type="entry name" value="Metallo-hydrolase/oxidoreductase"/>
    <property type="match status" value="1"/>
</dbReference>
<evidence type="ECO:0000259" key="5">
    <source>
        <dbReference type="SMART" id="SM00849"/>
    </source>
</evidence>
<evidence type="ECO:0000256" key="3">
    <source>
        <dbReference type="ARBA" id="ARBA00022801"/>
    </source>
</evidence>
<reference evidence="6 7" key="1">
    <citation type="submission" date="2019-01" db="EMBL/GenBank/DDBJ databases">
        <authorList>
            <person name="Zhang S."/>
        </authorList>
    </citation>
    <scope>NUCLEOTIDE SEQUENCE [LARGE SCALE GENOMIC DNA]</scope>
    <source>
        <strain evidence="6 7">1626</strain>
    </source>
</reference>
<evidence type="ECO:0000256" key="4">
    <source>
        <dbReference type="ARBA" id="ARBA00022833"/>
    </source>
</evidence>
<dbReference type="SMART" id="SM00849">
    <property type="entry name" value="Lactamase_B"/>
    <property type="match status" value="1"/>
</dbReference>